<dbReference type="CDD" id="cd07718">
    <property type="entry name" value="RNaseZ_ELAC1_ELAC2-C-term-like_MBL-fold"/>
    <property type="match status" value="1"/>
</dbReference>
<evidence type="ECO:0000256" key="3">
    <source>
        <dbReference type="ARBA" id="ARBA00007823"/>
    </source>
</evidence>
<feature type="compositionally biased region" description="Polar residues" evidence="11">
    <location>
        <begin position="179"/>
        <end position="193"/>
    </location>
</feature>
<dbReference type="Proteomes" id="UP000054097">
    <property type="component" value="Unassembled WGS sequence"/>
</dbReference>
<dbReference type="HOGENOM" id="CLU_006220_3_1_1"/>
<reference evidence="15" key="2">
    <citation type="submission" date="2015-01" db="EMBL/GenBank/DDBJ databases">
        <title>Evolutionary Origins and Diversification of the Mycorrhizal Mutualists.</title>
        <authorList>
            <consortium name="DOE Joint Genome Institute"/>
            <consortium name="Mycorrhizal Genomics Consortium"/>
            <person name="Kohler A."/>
            <person name="Kuo A."/>
            <person name="Nagy L.G."/>
            <person name="Floudas D."/>
            <person name="Copeland A."/>
            <person name="Barry K.W."/>
            <person name="Cichocki N."/>
            <person name="Veneault-Fourrey C."/>
            <person name="LaButti K."/>
            <person name="Lindquist E.A."/>
            <person name="Lipzen A."/>
            <person name="Lundell T."/>
            <person name="Morin E."/>
            <person name="Murat C."/>
            <person name="Riley R."/>
            <person name="Ohm R."/>
            <person name="Sun H."/>
            <person name="Tunlid A."/>
            <person name="Henrissat B."/>
            <person name="Grigoriev I.V."/>
            <person name="Hibbett D.S."/>
            <person name="Martin F."/>
        </authorList>
    </citation>
    <scope>NUCLEOTIDE SEQUENCE [LARGE SCALE GENOMIC DNA]</scope>
    <source>
        <strain evidence="15">MAFF 305830</strain>
    </source>
</reference>
<evidence type="ECO:0000256" key="9">
    <source>
        <dbReference type="ARBA" id="ARBA00022801"/>
    </source>
</evidence>
<comment type="cofactor">
    <cofactor evidence="2">
        <name>Zn(2+)</name>
        <dbReference type="ChEBI" id="CHEBI:29105"/>
    </cofactor>
</comment>
<sequence length="794" mass="87492">MSKNPEPWKARVVSSVTSDSDSAFQISFGDAKYLFNCPENTTRAMLSRKFGFNKYKAIFLSRISNETSGGLPGFLMTLADSGTSDLTVHGPPGLLHFLASARSYLLRDRLKLEASETDTEAPGPIYKDQNVSIYAIPVNPSASNQLINPAPEPGSPSSLKRKHADVYDGAPARKRSSSERASQNGSPQRSQTLIRDDPDAWRKLVVARMFPGTHGITFHSGIDYTVRELRQPLPSWTSRPFATSYLVVGPEFRGKFDAALANSLGVPNGPARRKLTLGENVTLPNGQIITPSMVIGKTTPSASVLVVDCPDPRYIDGLISSTYLKDLLSRQPQHLHCVFHMASQQTMSDPRYVEWMSSLGETVHHIVSNSSVCADEITYPAAEALQKRLSTLDQDIFRVPASKSEAEQSLPSLPPVLKVVTSRRQVIGMRPLLEPENEVILNQFEGDEMLAAVEDRSFKGIKEKVMAELAPSVVQPGDDVSVTCLGTGSAMPGKYRNVSGLLLQIPGSGNVLMDAGEGTWGQLRRNFGDKCDQVLRETKCVFLSHIHGDHHMGISRILAHRRKLSPPPTEPVYLVCTRGTWSYLKEYNELEDLGLDEPSGVRAIFCESLEHRQSPPNAQTMNNVKELCASLQLESVKTAEVVHRTKAFGLILRHSNGWSLTYSGDTKPCQNLVVAGMESTILIHEATMADDQVEMAEEKAHSTIGQAVDIAKRMKVQKLLLTHFSARYPKIPVLGTHGSQLASRSEITIMPEVFIAFDFLNIRLGDFARVERYLPNLEAAFSELQDDVVTTLEQ</sequence>
<keyword evidence="10" id="KW-0862">Zinc</keyword>
<evidence type="ECO:0000256" key="10">
    <source>
        <dbReference type="ARBA" id="ARBA00022833"/>
    </source>
</evidence>
<dbReference type="InterPro" id="IPR036866">
    <property type="entry name" value="RibonucZ/Hydroxyglut_hydro"/>
</dbReference>
<evidence type="ECO:0000259" key="13">
    <source>
        <dbReference type="Pfam" id="PF13691"/>
    </source>
</evidence>
<dbReference type="GO" id="GO:0046872">
    <property type="term" value="F:metal ion binding"/>
    <property type="evidence" value="ECO:0007669"/>
    <property type="project" value="UniProtKB-KW"/>
</dbReference>
<dbReference type="Pfam" id="PF13691">
    <property type="entry name" value="Lactamase_B_4"/>
    <property type="match status" value="1"/>
</dbReference>
<reference evidence="14 15" key="1">
    <citation type="submission" date="2014-04" db="EMBL/GenBank/DDBJ databases">
        <authorList>
            <consortium name="DOE Joint Genome Institute"/>
            <person name="Kuo A."/>
            <person name="Zuccaro A."/>
            <person name="Kohler A."/>
            <person name="Nagy L.G."/>
            <person name="Floudas D."/>
            <person name="Copeland A."/>
            <person name="Barry K.W."/>
            <person name="Cichocki N."/>
            <person name="Veneault-Fourrey C."/>
            <person name="LaButti K."/>
            <person name="Lindquist E.A."/>
            <person name="Lipzen A."/>
            <person name="Lundell T."/>
            <person name="Morin E."/>
            <person name="Murat C."/>
            <person name="Sun H."/>
            <person name="Tunlid A."/>
            <person name="Henrissat B."/>
            <person name="Grigoriev I.V."/>
            <person name="Hibbett D.S."/>
            <person name="Martin F."/>
            <person name="Nordberg H.P."/>
            <person name="Cantor M.N."/>
            <person name="Hua S.X."/>
        </authorList>
    </citation>
    <scope>NUCLEOTIDE SEQUENCE [LARGE SCALE GENOMIC DNA]</scope>
    <source>
        <strain evidence="14 15">MAFF 305830</strain>
    </source>
</reference>
<dbReference type="GO" id="GO:1990180">
    <property type="term" value="P:mitochondrial tRNA 3'-end processing"/>
    <property type="evidence" value="ECO:0007669"/>
    <property type="project" value="TreeGrafter"/>
</dbReference>
<protein>
    <recommendedName>
        <fullName evidence="4">ribonuclease Z</fullName>
        <ecNumber evidence="4">3.1.26.11</ecNumber>
    </recommendedName>
</protein>
<feature type="region of interest" description="Disordered" evidence="11">
    <location>
        <begin position="142"/>
        <end position="195"/>
    </location>
</feature>
<evidence type="ECO:0000256" key="11">
    <source>
        <dbReference type="SAM" id="MobiDB-lite"/>
    </source>
</evidence>
<dbReference type="InterPro" id="IPR001279">
    <property type="entry name" value="Metallo-B-lactamas"/>
</dbReference>
<dbReference type="Pfam" id="PF12706">
    <property type="entry name" value="Lactamase_B_2"/>
    <property type="match status" value="1"/>
</dbReference>
<keyword evidence="5" id="KW-0819">tRNA processing</keyword>
<dbReference type="SUPFAM" id="SSF56281">
    <property type="entry name" value="Metallo-hydrolase/oxidoreductase"/>
    <property type="match status" value="2"/>
</dbReference>
<dbReference type="AlphaFoldDB" id="A0A0C2XIS2"/>
<keyword evidence="15" id="KW-1185">Reference proteome</keyword>
<dbReference type="InterPro" id="IPR027794">
    <property type="entry name" value="tRNase_Z_dom"/>
</dbReference>
<keyword evidence="7" id="KW-0479">Metal-binding</keyword>
<proteinExistence type="inferred from homology"/>
<evidence type="ECO:0000256" key="6">
    <source>
        <dbReference type="ARBA" id="ARBA00022722"/>
    </source>
</evidence>
<keyword evidence="6" id="KW-0540">Nuclease</keyword>
<feature type="domain" description="tRNase Z endonuclease" evidence="13">
    <location>
        <begin position="12"/>
        <end position="69"/>
    </location>
</feature>
<keyword evidence="9" id="KW-0378">Hydrolase</keyword>
<evidence type="ECO:0000256" key="1">
    <source>
        <dbReference type="ARBA" id="ARBA00000402"/>
    </source>
</evidence>
<comment type="catalytic activity">
    <reaction evidence="1">
        <text>Endonucleolytic cleavage of RNA, removing extra 3' nucleotides from tRNA precursor, generating 3' termini of tRNAs. A 3'-hydroxy group is left at the tRNA terminus and a 5'-phosphoryl group is left at the trailer molecule.</text>
        <dbReference type="EC" id="3.1.26.11"/>
    </reaction>
</comment>
<evidence type="ECO:0000256" key="4">
    <source>
        <dbReference type="ARBA" id="ARBA00012477"/>
    </source>
</evidence>
<dbReference type="Gene3D" id="3.60.15.10">
    <property type="entry name" value="Ribonuclease Z/Hydroxyacylglutathione hydrolase-like"/>
    <property type="match status" value="2"/>
</dbReference>
<evidence type="ECO:0000256" key="8">
    <source>
        <dbReference type="ARBA" id="ARBA00022759"/>
    </source>
</evidence>
<dbReference type="STRING" id="933852.A0A0C2XIS2"/>
<dbReference type="EMBL" id="KN824290">
    <property type="protein sequence ID" value="KIM28972.1"/>
    <property type="molecule type" value="Genomic_DNA"/>
</dbReference>
<evidence type="ECO:0000256" key="5">
    <source>
        <dbReference type="ARBA" id="ARBA00022694"/>
    </source>
</evidence>
<dbReference type="EC" id="3.1.26.11" evidence="4"/>
<name>A0A0C2XIS2_SERVB</name>
<comment type="similarity">
    <text evidence="3">Belongs to the RNase Z family.</text>
</comment>
<evidence type="ECO:0000313" key="15">
    <source>
        <dbReference type="Proteomes" id="UP000054097"/>
    </source>
</evidence>
<organism evidence="14 15">
    <name type="scientific">Serendipita vermifera MAFF 305830</name>
    <dbReference type="NCBI Taxonomy" id="933852"/>
    <lineage>
        <taxon>Eukaryota</taxon>
        <taxon>Fungi</taxon>
        <taxon>Dikarya</taxon>
        <taxon>Basidiomycota</taxon>
        <taxon>Agaricomycotina</taxon>
        <taxon>Agaricomycetes</taxon>
        <taxon>Sebacinales</taxon>
        <taxon>Serendipitaceae</taxon>
        <taxon>Serendipita</taxon>
    </lineage>
</organism>
<dbReference type="InterPro" id="IPR047151">
    <property type="entry name" value="RNZ2-like"/>
</dbReference>
<dbReference type="GO" id="GO:0042781">
    <property type="term" value="F:3'-tRNA processing endoribonuclease activity"/>
    <property type="evidence" value="ECO:0007669"/>
    <property type="project" value="UniProtKB-EC"/>
</dbReference>
<dbReference type="GO" id="GO:0005739">
    <property type="term" value="C:mitochondrion"/>
    <property type="evidence" value="ECO:0007669"/>
    <property type="project" value="TreeGrafter"/>
</dbReference>
<dbReference type="OrthoDB" id="527344at2759"/>
<evidence type="ECO:0000256" key="7">
    <source>
        <dbReference type="ARBA" id="ARBA00022723"/>
    </source>
</evidence>
<dbReference type="PANTHER" id="PTHR12553:SF49">
    <property type="entry name" value="ZINC PHOSPHODIESTERASE ELAC PROTEIN 2"/>
    <property type="match status" value="1"/>
</dbReference>
<evidence type="ECO:0000259" key="12">
    <source>
        <dbReference type="Pfam" id="PF12706"/>
    </source>
</evidence>
<evidence type="ECO:0000256" key="2">
    <source>
        <dbReference type="ARBA" id="ARBA00001947"/>
    </source>
</evidence>
<keyword evidence="8" id="KW-0255">Endonuclease</keyword>
<dbReference type="PANTHER" id="PTHR12553">
    <property type="entry name" value="ZINC PHOSPHODIESTERASE ELAC PROTEIN 2"/>
    <property type="match status" value="1"/>
</dbReference>
<evidence type="ECO:0000313" key="14">
    <source>
        <dbReference type="EMBL" id="KIM28972.1"/>
    </source>
</evidence>
<gene>
    <name evidence="14" type="ORF">M408DRAFT_329016</name>
</gene>
<accession>A0A0C2XIS2</accession>
<feature type="domain" description="Metallo-beta-lactamase" evidence="12">
    <location>
        <begin position="510"/>
        <end position="724"/>
    </location>
</feature>